<proteinExistence type="predicted"/>
<dbReference type="InterPro" id="IPR007278">
    <property type="entry name" value="DUF397"/>
</dbReference>
<evidence type="ECO:0000259" key="1">
    <source>
        <dbReference type="Pfam" id="PF04149"/>
    </source>
</evidence>
<feature type="domain" description="DUF397" evidence="1">
    <location>
        <begin position="11"/>
        <end position="57"/>
    </location>
</feature>
<evidence type="ECO:0000313" key="3">
    <source>
        <dbReference type="Proteomes" id="UP001167160"/>
    </source>
</evidence>
<name>A0ABT0X913_9ACTN</name>
<protein>
    <submittedName>
        <fullName evidence="2">DUF397 domain-containing protein</fullName>
    </submittedName>
</protein>
<organism evidence="2 3">
    <name type="scientific">Streptomyces meridianus</name>
    <dbReference type="NCBI Taxonomy" id="2938945"/>
    <lineage>
        <taxon>Bacteria</taxon>
        <taxon>Bacillati</taxon>
        <taxon>Actinomycetota</taxon>
        <taxon>Actinomycetes</taxon>
        <taxon>Kitasatosporales</taxon>
        <taxon>Streptomycetaceae</taxon>
        <taxon>Streptomyces</taxon>
    </lineage>
</organism>
<reference evidence="2" key="1">
    <citation type="journal article" date="2023" name="Int. J. Syst. Evol. Microbiol.">
        <title>Streptomyces meridianus sp. nov. isolated from brackish water of the Tagus estuary in Alcochete, Portugal.</title>
        <authorList>
            <person name="Santos J.D.N."/>
            <person name="Klimek D."/>
            <person name="Calusinska M."/>
            <person name="Lobo Da Cunha A."/>
            <person name="Catita J."/>
            <person name="Goncalves H."/>
            <person name="Gonzalez I."/>
            <person name="Reyes F."/>
            <person name="Lage O.M."/>
        </authorList>
    </citation>
    <scope>NUCLEOTIDE SEQUENCE</scope>
    <source>
        <strain evidence="2">MTZ3.1</strain>
    </source>
</reference>
<dbReference type="Pfam" id="PF04149">
    <property type="entry name" value="DUF397"/>
    <property type="match status" value="1"/>
</dbReference>
<sequence>MAQPCRPDLECGGKGRTRTVGVAARAGAVPVRDSKDRSGPQLAFTPDARSAFVADVRVTGANTP</sequence>
<gene>
    <name evidence="2" type="ORF">M1E25_16995</name>
</gene>
<dbReference type="EMBL" id="JAMQGM010000037">
    <property type="protein sequence ID" value="MCM2579028.1"/>
    <property type="molecule type" value="Genomic_DNA"/>
</dbReference>
<keyword evidence="3" id="KW-1185">Reference proteome</keyword>
<accession>A0ABT0X913</accession>
<comment type="caution">
    <text evidence="2">The sequence shown here is derived from an EMBL/GenBank/DDBJ whole genome shotgun (WGS) entry which is preliminary data.</text>
</comment>
<evidence type="ECO:0000313" key="2">
    <source>
        <dbReference type="EMBL" id="MCM2579028.1"/>
    </source>
</evidence>
<dbReference type="Proteomes" id="UP001167160">
    <property type="component" value="Unassembled WGS sequence"/>
</dbReference>
<dbReference type="RefSeq" id="WP_251416386.1">
    <property type="nucleotide sequence ID" value="NZ_JAMQGM010000037.1"/>
</dbReference>